<keyword evidence="2" id="KW-0238">DNA-binding</keyword>
<dbReference type="GO" id="GO:0003700">
    <property type="term" value="F:DNA-binding transcription factor activity"/>
    <property type="evidence" value="ECO:0007669"/>
    <property type="project" value="TreeGrafter"/>
</dbReference>
<dbReference type="PATRIC" id="fig|1122247.3.peg.1960"/>
<name>K5BFI9_MYCHD</name>
<evidence type="ECO:0000313" key="5">
    <source>
        <dbReference type="EMBL" id="EKF23937.1"/>
    </source>
</evidence>
<dbReference type="Gene3D" id="1.10.10.60">
    <property type="entry name" value="Homeodomain-like"/>
    <property type="match status" value="1"/>
</dbReference>
<protein>
    <submittedName>
        <fullName evidence="5">Bacterial regulatory s, tetR family protein</fullName>
    </submittedName>
</protein>
<dbReference type="Proteomes" id="UP000006265">
    <property type="component" value="Unassembled WGS sequence"/>
</dbReference>
<gene>
    <name evidence="5" type="ORF">C731_2039</name>
</gene>
<accession>K5BFI9</accession>
<dbReference type="STRING" id="1122247.GCA_000379865_00054"/>
<dbReference type="EMBL" id="AMRA01000052">
    <property type="protein sequence ID" value="EKF23937.1"/>
    <property type="molecule type" value="Genomic_DNA"/>
</dbReference>
<comment type="caution">
    <text evidence="5">The sequence shown here is derived from an EMBL/GenBank/DDBJ whole genome shotgun (WGS) entry which is preliminary data.</text>
</comment>
<dbReference type="PROSITE" id="PS50977">
    <property type="entry name" value="HTH_TETR_2"/>
    <property type="match status" value="1"/>
</dbReference>
<feature type="compositionally biased region" description="Low complexity" evidence="4">
    <location>
        <begin position="1"/>
        <end position="16"/>
    </location>
</feature>
<dbReference type="GO" id="GO:0000976">
    <property type="term" value="F:transcription cis-regulatory region binding"/>
    <property type="evidence" value="ECO:0007669"/>
    <property type="project" value="TreeGrafter"/>
</dbReference>
<dbReference type="OrthoDB" id="4530117at2"/>
<dbReference type="InterPro" id="IPR009057">
    <property type="entry name" value="Homeodomain-like_sf"/>
</dbReference>
<evidence type="ECO:0000256" key="1">
    <source>
        <dbReference type="ARBA" id="ARBA00023015"/>
    </source>
</evidence>
<keyword evidence="3" id="KW-0804">Transcription</keyword>
<dbReference type="SUPFAM" id="SSF46689">
    <property type="entry name" value="Homeodomain-like"/>
    <property type="match status" value="1"/>
</dbReference>
<dbReference type="InterPro" id="IPR036271">
    <property type="entry name" value="Tet_transcr_reg_TetR-rel_C_sf"/>
</dbReference>
<dbReference type="eggNOG" id="COG1309">
    <property type="taxonomic scope" value="Bacteria"/>
</dbReference>
<organism evidence="5 6">
    <name type="scientific">Mycolicibacterium hassiacum (strain DSM 44199 / CIP 105218 / JCM 12690 / 3849)</name>
    <name type="common">Mycobacterium hassiacum</name>
    <dbReference type="NCBI Taxonomy" id="1122247"/>
    <lineage>
        <taxon>Bacteria</taxon>
        <taxon>Bacillati</taxon>
        <taxon>Actinomycetota</taxon>
        <taxon>Actinomycetes</taxon>
        <taxon>Mycobacteriales</taxon>
        <taxon>Mycobacteriaceae</taxon>
        <taxon>Mycolicibacterium</taxon>
    </lineage>
</organism>
<proteinExistence type="predicted"/>
<sequence length="224" mass="24491">MAKPSGRTAGASRSAAPNGTPDDPDSRPKRFMRSALAILGETGRTDFTVLEVVERSRTSLRSFYQHFSSKDELLLALIDKIMSESTRRWREETAGLPATDALRMLVDQMCTPAESSTQDRVNRGLTNFNDRLAETLPQEYARVLSGPNALLKEIIERGIAEGTFRADLDVDATAALILQTMLGSMRLQMLGAELTGTPIEAEQIYTFCLNALRASASFGSKAAD</sequence>
<dbReference type="Gene3D" id="1.10.357.10">
    <property type="entry name" value="Tetracycline Repressor, domain 2"/>
    <property type="match status" value="1"/>
</dbReference>
<dbReference type="PANTHER" id="PTHR30055">
    <property type="entry name" value="HTH-TYPE TRANSCRIPTIONAL REGULATOR RUTR"/>
    <property type="match status" value="1"/>
</dbReference>
<dbReference type="InterPro" id="IPR050109">
    <property type="entry name" value="HTH-type_TetR-like_transc_reg"/>
</dbReference>
<evidence type="ECO:0000256" key="3">
    <source>
        <dbReference type="ARBA" id="ARBA00023163"/>
    </source>
</evidence>
<dbReference type="PANTHER" id="PTHR30055:SF234">
    <property type="entry name" value="HTH-TYPE TRANSCRIPTIONAL REGULATOR BETI"/>
    <property type="match status" value="1"/>
</dbReference>
<dbReference type="AlphaFoldDB" id="K5BFI9"/>
<dbReference type="InterPro" id="IPR001647">
    <property type="entry name" value="HTH_TetR"/>
</dbReference>
<keyword evidence="6" id="KW-1185">Reference proteome</keyword>
<dbReference type="SUPFAM" id="SSF48498">
    <property type="entry name" value="Tetracyclin repressor-like, C-terminal domain"/>
    <property type="match status" value="1"/>
</dbReference>
<feature type="region of interest" description="Disordered" evidence="4">
    <location>
        <begin position="1"/>
        <end position="29"/>
    </location>
</feature>
<evidence type="ECO:0000313" key="6">
    <source>
        <dbReference type="Proteomes" id="UP000006265"/>
    </source>
</evidence>
<reference evidence="5 6" key="1">
    <citation type="journal article" date="2012" name="J. Bacteriol.">
        <title>Genome sequence of Mycobacterium hassiacum DSM 44199, a rare source of heat-stable mycobacterial proteins.</title>
        <authorList>
            <person name="Tiago I."/>
            <person name="Maranha A."/>
            <person name="Mendes V."/>
            <person name="Alarico S."/>
            <person name="Moynihan P.J."/>
            <person name="Clarke A.J."/>
            <person name="Macedo-Ribeiro S."/>
            <person name="Pereira P.J."/>
            <person name="Empadinhas N."/>
        </authorList>
    </citation>
    <scope>NUCLEOTIDE SEQUENCE [LARGE SCALE GENOMIC DNA]</scope>
    <source>
        <strain evidence="6">DSM 44199 / CIP 105218 / JCM 12690 / 3849</strain>
    </source>
</reference>
<dbReference type="RefSeq" id="WP_005627160.1">
    <property type="nucleotide sequence ID" value="NZ_AMRA01000052.1"/>
</dbReference>
<dbReference type="Pfam" id="PF00440">
    <property type="entry name" value="TetR_N"/>
    <property type="match status" value="1"/>
</dbReference>
<keyword evidence="1" id="KW-0805">Transcription regulation</keyword>
<evidence type="ECO:0000256" key="2">
    <source>
        <dbReference type="ARBA" id="ARBA00023125"/>
    </source>
</evidence>
<evidence type="ECO:0000256" key="4">
    <source>
        <dbReference type="SAM" id="MobiDB-lite"/>
    </source>
</evidence>